<evidence type="ECO:0000313" key="7">
    <source>
        <dbReference type="EMBL" id="MBA1155188.1"/>
    </source>
</evidence>
<dbReference type="CDD" id="cd01734">
    <property type="entry name" value="YlxS_C"/>
    <property type="match status" value="1"/>
</dbReference>
<dbReference type="InterPro" id="IPR036847">
    <property type="entry name" value="RimP_C_sf"/>
</dbReference>
<dbReference type="InterPro" id="IPR028989">
    <property type="entry name" value="RimP_N"/>
</dbReference>
<dbReference type="Pfam" id="PF17384">
    <property type="entry name" value="DUF150_C"/>
    <property type="match status" value="1"/>
</dbReference>
<evidence type="ECO:0000313" key="8">
    <source>
        <dbReference type="Proteomes" id="UP000572984"/>
    </source>
</evidence>
<evidence type="ECO:0000256" key="3">
    <source>
        <dbReference type="HAMAP-Rule" id="MF_01077"/>
    </source>
</evidence>
<comment type="similarity">
    <text evidence="3">Belongs to the RimP family.</text>
</comment>
<sequence length="209" mass="22806">MTNERDKRLITESGVAARVAAIVEPVIEDLGFNLVRVRVTGANGCTVQIMAERPDGTMSVSDCETVSRGISPVLDLEDPIATAYHLEISSPGIDRPLVRVSDFERWSGHDAKVEMAVPVEGRKRFRGILRGVEDGMLVIELPDVKEGLEPIARAPLTDIGEAHLVLTDELIRESLRRGTAPTTDDLDEDTDVVDAPDEAQDPTDQTKPN</sequence>
<dbReference type="Proteomes" id="UP000572984">
    <property type="component" value="Unassembled WGS sequence"/>
</dbReference>
<dbReference type="PANTHER" id="PTHR33867">
    <property type="entry name" value="RIBOSOME MATURATION FACTOR RIMP"/>
    <property type="match status" value="1"/>
</dbReference>
<dbReference type="SUPFAM" id="SSF75420">
    <property type="entry name" value="YhbC-like, N-terminal domain"/>
    <property type="match status" value="1"/>
</dbReference>
<gene>
    <name evidence="3 7" type="primary">rimP</name>
    <name evidence="7" type="ORF">H0S73_03475</name>
</gene>
<keyword evidence="8" id="KW-1185">Reference proteome</keyword>
<dbReference type="SUPFAM" id="SSF74942">
    <property type="entry name" value="YhbC-like, C-terminal domain"/>
    <property type="match status" value="1"/>
</dbReference>
<accession>A0A838BI23</accession>
<proteinExistence type="inferred from homology"/>
<dbReference type="HAMAP" id="MF_01077">
    <property type="entry name" value="RimP"/>
    <property type="match status" value="1"/>
</dbReference>
<feature type="domain" description="Ribosome maturation factor RimP N-terminal" evidence="5">
    <location>
        <begin position="22"/>
        <end position="94"/>
    </location>
</feature>
<dbReference type="Gene3D" id="3.30.300.70">
    <property type="entry name" value="RimP-like superfamily, N-terminal"/>
    <property type="match status" value="1"/>
</dbReference>
<evidence type="ECO:0000256" key="1">
    <source>
        <dbReference type="ARBA" id="ARBA00022490"/>
    </source>
</evidence>
<feature type="region of interest" description="Disordered" evidence="4">
    <location>
        <begin position="176"/>
        <end position="209"/>
    </location>
</feature>
<evidence type="ECO:0000256" key="4">
    <source>
        <dbReference type="SAM" id="MobiDB-lite"/>
    </source>
</evidence>
<dbReference type="InterPro" id="IPR003728">
    <property type="entry name" value="Ribosome_maturation_RimP"/>
</dbReference>
<dbReference type="Pfam" id="PF02576">
    <property type="entry name" value="RimP_N"/>
    <property type="match status" value="1"/>
</dbReference>
<dbReference type="GO" id="GO:0005829">
    <property type="term" value="C:cytosol"/>
    <property type="evidence" value="ECO:0007669"/>
    <property type="project" value="TreeGrafter"/>
</dbReference>
<dbReference type="InterPro" id="IPR028998">
    <property type="entry name" value="RimP_C"/>
</dbReference>
<protein>
    <recommendedName>
        <fullName evidence="3">Ribosome maturation factor RimP</fullName>
    </recommendedName>
</protein>
<dbReference type="RefSeq" id="WP_181050848.1">
    <property type="nucleotide sequence ID" value="NZ_JACDXJ010000001.1"/>
</dbReference>
<reference evidence="7 8" key="1">
    <citation type="submission" date="2020-07" db="EMBL/GenBank/DDBJ databases">
        <title>Draft genome and description of Microvirga mediterraneensis Marseille-Q2068 sp. nov.</title>
        <authorList>
            <person name="Boxberger M."/>
        </authorList>
    </citation>
    <scope>NUCLEOTIDE SEQUENCE [LARGE SCALE GENOMIC DNA]</scope>
    <source>
        <strain evidence="7 8">Marseille-Q2068</strain>
    </source>
</reference>
<evidence type="ECO:0000256" key="2">
    <source>
        <dbReference type="ARBA" id="ARBA00022517"/>
    </source>
</evidence>
<dbReference type="EMBL" id="JACDXJ010000001">
    <property type="protein sequence ID" value="MBA1155188.1"/>
    <property type="molecule type" value="Genomic_DNA"/>
</dbReference>
<comment type="subcellular location">
    <subcellularLocation>
        <location evidence="3">Cytoplasm</location>
    </subcellularLocation>
</comment>
<dbReference type="GO" id="GO:0006412">
    <property type="term" value="P:translation"/>
    <property type="evidence" value="ECO:0007669"/>
    <property type="project" value="TreeGrafter"/>
</dbReference>
<dbReference type="InterPro" id="IPR035956">
    <property type="entry name" value="RimP_N_sf"/>
</dbReference>
<feature type="compositionally biased region" description="Acidic residues" evidence="4">
    <location>
        <begin position="184"/>
        <end position="201"/>
    </location>
</feature>
<dbReference type="AlphaFoldDB" id="A0A838BI23"/>
<comment type="function">
    <text evidence="3">Required for maturation of 30S ribosomal subunits.</text>
</comment>
<comment type="caution">
    <text evidence="7">The sequence shown here is derived from an EMBL/GenBank/DDBJ whole genome shotgun (WGS) entry which is preliminary data.</text>
</comment>
<keyword evidence="2 3" id="KW-0690">Ribosome biogenesis</keyword>
<evidence type="ECO:0000259" key="5">
    <source>
        <dbReference type="Pfam" id="PF02576"/>
    </source>
</evidence>
<dbReference type="GO" id="GO:0000028">
    <property type="term" value="P:ribosomal small subunit assembly"/>
    <property type="evidence" value="ECO:0007669"/>
    <property type="project" value="TreeGrafter"/>
</dbReference>
<dbReference type="Gene3D" id="2.30.30.180">
    <property type="entry name" value="Ribosome maturation factor RimP, C-terminal domain"/>
    <property type="match status" value="1"/>
</dbReference>
<evidence type="ECO:0000259" key="6">
    <source>
        <dbReference type="Pfam" id="PF17384"/>
    </source>
</evidence>
<organism evidence="7 8">
    <name type="scientific">Microvirga mediterraneensis</name>
    <dbReference type="NCBI Taxonomy" id="2754695"/>
    <lineage>
        <taxon>Bacteria</taxon>
        <taxon>Pseudomonadati</taxon>
        <taxon>Pseudomonadota</taxon>
        <taxon>Alphaproteobacteria</taxon>
        <taxon>Hyphomicrobiales</taxon>
        <taxon>Methylobacteriaceae</taxon>
        <taxon>Microvirga</taxon>
    </lineage>
</organism>
<feature type="domain" description="Ribosome maturation factor RimP C-terminal" evidence="6">
    <location>
        <begin position="97"/>
        <end position="167"/>
    </location>
</feature>
<dbReference type="PANTHER" id="PTHR33867:SF1">
    <property type="entry name" value="RIBOSOME MATURATION FACTOR RIMP"/>
    <property type="match status" value="1"/>
</dbReference>
<keyword evidence="1 3" id="KW-0963">Cytoplasm</keyword>
<name>A0A838BI23_9HYPH</name>
<dbReference type="NCBIfam" id="NF000932">
    <property type="entry name" value="PRK00092.2-5"/>
    <property type="match status" value="1"/>
</dbReference>